<keyword evidence="3" id="KW-1185">Reference proteome</keyword>
<comment type="caution">
    <text evidence="2">The sequence shown here is derived from an EMBL/GenBank/DDBJ whole genome shotgun (WGS) entry which is preliminary data.</text>
</comment>
<feature type="compositionally biased region" description="Basic and acidic residues" evidence="1">
    <location>
        <begin position="687"/>
        <end position="703"/>
    </location>
</feature>
<proteinExistence type="predicted"/>
<dbReference type="RefSeq" id="WP_209994867.1">
    <property type="nucleotide sequence ID" value="NZ_JBHUKY010000052.1"/>
</dbReference>
<evidence type="ECO:0000313" key="2">
    <source>
        <dbReference type="EMBL" id="MFD2412838.1"/>
    </source>
</evidence>
<name>A0ABW5FCN4_9BACL</name>
<accession>A0ABW5FCN4</accession>
<reference evidence="3" key="1">
    <citation type="journal article" date="2019" name="Int. J. Syst. Evol. Microbiol.">
        <title>The Global Catalogue of Microorganisms (GCM) 10K type strain sequencing project: providing services to taxonomists for standard genome sequencing and annotation.</title>
        <authorList>
            <consortium name="The Broad Institute Genomics Platform"/>
            <consortium name="The Broad Institute Genome Sequencing Center for Infectious Disease"/>
            <person name="Wu L."/>
            <person name="Ma J."/>
        </authorList>
    </citation>
    <scope>NUCLEOTIDE SEQUENCE [LARGE SCALE GENOMIC DNA]</scope>
    <source>
        <strain evidence="3">CCM 8725</strain>
    </source>
</reference>
<evidence type="ECO:0000313" key="3">
    <source>
        <dbReference type="Proteomes" id="UP001597448"/>
    </source>
</evidence>
<evidence type="ECO:0000256" key="1">
    <source>
        <dbReference type="SAM" id="MobiDB-lite"/>
    </source>
</evidence>
<feature type="region of interest" description="Disordered" evidence="1">
    <location>
        <begin position="681"/>
        <end position="704"/>
    </location>
</feature>
<sequence>MAGGTNVGEIQARITLEMGEFRRQMDEARRRIRELEQDSRRGADGMRDFGSALAGIGAGAALNKLVAEMKQAVDAATKLHAAFAGLNAVASGFGIQTKDAQQAAQDLAKRGFLSLTESVLAYKTAMSTGLGLEKSTKLINALADSAAYNRQSFYTMGSAIQASLDGIKNGNSVLSDAVGVTKNLSVLQKEYAASIGTTVGRLTDGQKIEAAYQGFLRETAIFAGNASEAMEGYTGSQARFAQATNGASVALGESFTPLFATLLETLTPTIIAFADFTSENKALVSAAAASSVGVLGLVTILATVPPALRLIAAGLKAVELSAGPVGWAILAIGAVGAGIGYLTTANAEATAATKALAQAQTDLNAVLSKAPLDRTVADVEELKSKTEELAPVLEERARLQKRLNELHAAQENGTWMPEMLGQVMEVNDAIGELDVKLEELGYANVEQATEKFGEMTAFVKAGTIALTAQEKAEASALATKKQTLVQMSALASEFKTLNSVQTLDAAQKNRLVDITEKLIEQYPELNARQGEDGRIRADNIDVIIDQIATDKRFTDQAAANASTRIRNNAKEAQAVATSVKSQIENLTKLSNALAIVSGAKASSFADDVAAREADRLRKTSGNVGDIVTNGLLTQAAAAGAKAEVDAKVAEALKKQQANADAARELEKLAAAVETGTQDFTKDIIAPDPDKPPKEAKGPKEKAGKTAAEIAAELRKKLFQDEQATIQYQSDIYDLTADKQIEKYEALKKKHAAYLKESVEDARTLNLQLKRLGEDSVQSRYDFSNTTIEQEVRRMEDAGKTEREIANQRLYLWQQLRNRYGKDSEYYAKADEQARAARKDVA</sequence>
<gene>
    <name evidence="2" type="ORF">ACFSX3_23430</name>
</gene>
<feature type="non-terminal residue" evidence="2">
    <location>
        <position position="841"/>
    </location>
</feature>
<organism evidence="2 3">
    <name type="scientific">Paenibacillus rhizoplanae</name>
    <dbReference type="NCBI Taxonomy" id="1917181"/>
    <lineage>
        <taxon>Bacteria</taxon>
        <taxon>Bacillati</taxon>
        <taxon>Bacillota</taxon>
        <taxon>Bacilli</taxon>
        <taxon>Bacillales</taxon>
        <taxon>Paenibacillaceae</taxon>
        <taxon>Paenibacillus</taxon>
    </lineage>
</organism>
<dbReference type="EMBL" id="JBHUKY010000052">
    <property type="protein sequence ID" value="MFD2412838.1"/>
    <property type="molecule type" value="Genomic_DNA"/>
</dbReference>
<protein>
    <submittedName>
        <fullName evidence="2">Uncharacterized protein</fullName>
    </submittedName>
</protein>
<dbReference type="Proteomes" id="UP001597448">
    <property type="component" value="Unassembled WGS sequence"/>
</dbReference>